<name>M5VIT3_PRUPE</name>
<dbReference type="PANTHER" id="PTHR31517">
    <property type="match status" value="1"/>
</dbReference>
<dbReference type="SUPFAM" id="SSF48113">
    <property type="entry name" value="Heme-dependent peroxidases"/>
    <property type="match status" value="1"/>
</dbReference>
<dbReference type="GO" id="GO:0006979">
    <property type="term" value="P:response to oxidative stress"/>
    <property type="evidence" value="ECO:0007669"/>
    <property type="project" value="InterPro"/>
</dbReference>
<evidence type="ECO:0000313" key="13">
    <source>
        <dbReference type="Proteomes" id="UP000006882"/>
    </source>
</evidence>
<evidence type="ECO:0000256" key="8">
    <source>
        <dbReference type="ARBA" id="ARBA00023004"/>
    </source>
</evidence>
<comment type="similarity">
    <text evidence="10">Belongs to the peroxidase family.</text>
</comment>
<keyword evidence="13" id="KW-1185">Reference proteome</keyword>
<dbReference type="Gramene" id="ONH90654">
    <property type="protein sequence ID" value="ONH90654"/>
    <property type="gene ID" value="PRUPE_8G067000"/>
</dbReference>
<keyword evidence="4" id="KW-0575">Peroxidase</keyword>
<evidence type="ECO:0000256" key="4">
    <source>
        <dbReference type="ARBA" id="ARBA00022559"/>
    </source>
</evidence>
<feature type="binding site" evidence="9">
    <location>
        <position position="51"/>
    </location>
    <ligand>
        <name>Ca(2+)</name>
        <dbReference type="ChEBI" id="CHEBI:29108"/>
        <label>2</label>
    </ligand>
</feature>
<dbReference type="PANTHER" id="PTHR31517:SF17">
    <property type="entry name" value="PEROXIDASE 6"/>
    <property type="match status" value="1"/>
</dbReference>
<proteinExistence type="inferred from homology"/>
<evidence type="ECO:0000256" key="10">
    <source>
        <dbReference type="RuleBase" id="RU004241"/>
    </source>
</evidence>
<evidence type="ECO:0000256" key="7">
    <source>
        <dbReference type="ARBA" id="ARBA00023002"/>
    </source>
</evidence>
<dbReference type="InterPro" id="IPR010255">
    <property type="entry name" value="Haem_peroxidase_sf"/>
</dbReference>
<comment type="cofactor">
    <cofactor evidence="9">
        <name>Ca(2+)</name>
        <dbReference type="ChEBI" id="CHEBI:29108"/>
    </cofactor>
    <text evidence="9">Binds 2 calcium ions per subunit.</text>
</comment>
<dbReference type="Pfam" id="PF00141">
    <property type="entry name" value="peroxidase"/>
    <property type="match status" value="1"/>
</dbReference>
<comment type="cofactor">
    <cofactor evidence="2">
        <name>heme b</name>
        <dbReference type="ChEBI" id="CHEBI:60344"/>
    </cofactor>
</comment>
<keyword evidence="8" id="KW-0408">Iron</keyword>
<organism evidence="12 13">
    <name type="scientific">Prunus persica</name>
    <name type="common">Peach</name>
    <name type="synonym">Amygdalus persica</name>
    <dbReference type="NCBI Taxonomy" id="3760"/>
    <lineage>
        <taxon>Eukaryota</taxon>
        <taxon>Viridiplantae</taxon>
        <taxon>Streptophyta</taxon>
        <taxon>Embryophyta</taxon>
        <taxon>Tracheophyta</taxon>
        <taxon>Spermatophyta</taxon>
        <taxon>Magnoliopsida</taxon>
        <taxon>eudicotyledons</taxon>
        <taxon>Gunneridae</taxon>
        <taxon>Pentapetalae</taxon>
        <taxon>rosids</taxon>
        <taxon>fabids</taxon>
        <taxon>Rosales</taxon>
        <taxon>Rosaceae</taxon>
        <taxon>Amygdaloideae</taxon>
        <taxon>Amygdaleae</taxon>
        <taxon>Prunus</taxon>
    </lineage>
</organism>
<dbReference type="GO" id="GO:0140825">
    <property type="term" value="F:lactoperoxidase activity"/>
    <property type="evidence" value="ECO:0007669"/>
    <property type="project" value="UniProtKB-EC"/>
</dbReference>
<dbReference type="InterPro" id="IPR002016">
    <property type="entry name" value="Haem_peroxidase"/>
</dbReference>
<keyword evidence="5" id="KW-0349">Heme</keyword>
<accession>M5VIT3</accession>
<dbReference type="EC" id="1.11.1.7" evidence="3"/>
<evidence type="ECO:0000256" key="6">
    <source>
        <dbReference type="ARBA" id="ARBA00022723"/>
    </source>
</evidence>
<keyword evidence="7" id="KW-0560">Oxidoreductase</keyword>
<dbReference type="GO" id="GO:0020037">
    <property type="term" value="F:heme binding"/>
    <property type="evidence" value="ECO:0007669"/>
    <property type="project" value="InterPro"/>
</dbReference>
<dbReference type="Gene3D" id="1.10.420.10">
    <property type="entry name" value="Peroxidase, domain 2"/>
    <property type="match status" value="1"/>
</dbReference>
<sequence length="91" mass="10371">MSAASAEKREQQFMEFSNHIFNFNKSSDIDPANPNFSQGSKKLCAVPTFNDIMSPAKFDNMYFRNSQRGLGLLSTDQALMTDWRMKPLVDL</sequence>
<dbReference type="AlphaFoldDB" id="M5VIT3"/>
<protein>
    <recommendedName>
        <fullName evidence="3">peroxidase</fullName>
        <ecNumber evidence="3">1.11.1.7</ecNumber>
    </recommendedName>
</protein>
<dbReference type="HOGENOM" id="CLU_2431152_0_0_1"/>
<evidence type="ECO:0000256" key="3">
    <source>
        <dbReference type="ARBA" id="ARBA00012313"/>
    </source>
</evidence>
<evidence type="ECO:0000256" key="9">
    <source>
        <dbReference type="PIRSR" id="PIRSR600823-3"/>
    </source>
</evidence>
<evidence type="ECO:0000256" key="2">
    <source>
        <dbReference type="ARBA" id="ARBA00001970"/>
    </source>
</evidence>
<reference evidence="12 13" key="1">
    <citation type="journal article" date="2013" name="Nat. Genet.">
        <title>The high-quality draft genome of peach (Prunus persica) identifies unique patterns of genetic diversity, domestication and genome evolution.</title>
        <authorList>
            <consortium name="International Peach Genome Initiative"/>
            <person name="Verde I."/>
            <person name="Abbott A.G."/>
            <person name="Scalabrin S."/>
            <person name="Jung S."/>
            <person name="Shu S."/>
            <person name="Marroni F."/>
            <person name="Zhebentyayeva T."/>
            <person name="Dettori M.T."/>
            <person name="Grimwood J."/>
            <person name="Cattonaro F."/>
            <person name="Zuccolo A."/>
            <person name="Rossini L."/>
            <person name="Jenkins J."/>
            <person name="Vendramin E."/>
            <person name="Meisel L.A."/>
            <person name="Decroocq V."/>
            <person name="Sosinski B."/>
            <person name="Prochnik S."/>
            <person name="Mitros T."/>
            <person name="Policriti A."/>
            <person name="Cipriani G."/>
            <person name="Dondini L."/>
            <person name="Ficklin S."/>
            <person name="Goodstein D.M."/>
            <person name="Xuan P."/>
            <person name="Del Fabbro C."/>
            <person name="Aramini V."/>
            <person name="Copetti D."/>
            <person name="Gonzalez S."/>
            <person name="Horner D.S."/>
            <person name="Falchi R."/>
            <person name="Lucas S."/>
            <person name="Mica E."/>
            <person name="Maldonado J."/>
            <person name="Lazzari B."/>
            <person name="Bielenberg D."/>
            <person name="Pirona R."/>
            <person name="Miculan M."/>
            <person name="Barakat A."/>
            <person name="Testolin R."/>
            <person name="Stella A."/>
            <person name="Tartarini S."/>
            <person name="Tonutti P."/>
            <person name="Arus P."/>
            <person name="Orellana A."/>
            <person name="Wells C."/>
            <person name="Main D."/>
            <person name="Vizzotto G."/>
            <person name="Silva H."/>
            <person name="Salamini F."/>
            <person name="Schmutz J."/>
            <person name="Morgante M."/>
            <person name="Rokhsar D.S."/>
        </authorList>
    </citation>
    <scope>NUCLEOTIDE SEQUENCE [LARGE SCALE GENOMIC DNA]</scope>
    <source>
        <strain evidence="13">cv. Nemared</strain>
    </source>
</reference>
<dbReference type="STRING" id="3760.M5VIT3"/>
<dbReference type="InterPro" id="IPR000823">
    <property type="entry name" value="Peroxidase_pln"/>
</dbReference>
<evidence type="ECO:0000256" key="5">
    <source>
        <dbReference type="ARBA" id="ARBA00022617"/>
    </source>
</evidence>
<dbReference type="GO" id="GO:0046872">
    <property type="term" value="F:metal ion binding"/>
    <property type="evidence" value="ECO:0007669"/>
    <property type="project" value="UniProtKB-KW"/>
</dbReference>
<comment type="catalytic activity">
    <reaction evidence="1">
        <text>2 a phenolic donor + H2O2 = 2 a phenolic radical donor + 2 H2O</text>
        <dbReference type="Rhea" id="RHEA:56136"/>
        <dbReference type="ChEBI" id="CHEBI:15377"/>
        <dbReference type="ChEBI" id="CHEBI:16240"/>
        <dbReference type="ChEBI" id="CHEBI:139520"/>
        <dbReference type="ChEBI" id="CHEBI:139521"/>
        <dbReference type="EC" id="1.11.1.7"/>
    </reaction>
</comment>
<keyword evidence="9" id="KW-0106">Calcium</keyword>
<gene>
    <name evidence="12" type="ORF">PRUPE_8G067000</name>
</gene>
<dbReference type="PROSITE" id="PS50873">
    <property type="entry name" value="PEROXIDASE_4"/>
    <property type="match status" value="1"/>
</dbReference>
<dbReference type="EMBL" id="CM007658">
    <property type="protein sequence ID" value="ONH90654.1"/>
    <property type="molecule type" value="Genomic_DNA"/>
</dbReference>
<dbReference type="Proteomes" id="UP000006882">
    <property type="component" value="Chromosome G8"/>
</dbReference>
<evidence type="ECO:0000259" key="11">
    <source>
        <dbReference type="PROSITE" id="PS50873"/>
    </source>
</evidence>
<feature type="binding site" evidence="9">
    <location>
        <position position="59"/>
    </location>
    <ligand>
        <name>Ca(2+)</name>
        <dbReference type="ChEBI" id="CHEBI:29108"/>
        <label>2</label>
    </ligand>
</feature>
<feature type="domain" description="Plant heme peroxidase family profile" evidence="11">
    <location>
        <begin position="16"/>
        <end position="91"/>
    </location>
</feature>
<evidence type="ECO:0000313" key="12">
    <source>
        <dbReference type="EMBL" id="ONH90654.1"/>
    </source>
</evidence>
<evidence type="ECO:0000256" key="1">
    <source>
        <dbReference type="ARBA" id="ARBA00000189"/>
    </source>
</evidence>
<keyword evidence="6 9" id="KW-0479">Metal-binding</keyword>